<feature type="domain" description="AMP-dependent synthetase/ligase" evidence="4">
    <location>
        <begin position="12"/>
        <end position="421"/>
    </location>
</feature>
<keyword evidence="2" id="KW-0067">ATP-binding</keyword>
<dbReference type="InterPro" id="IPR000873">
    <property type="entry name" value="AMP-dep_synth/lig_dom"/>
</dbReference>
<organism evidence="6 8">
    <name type="scientific">Moritella viscosa</name>
    <dbReference type="NCBI Taxonomy" id="80854"/>
    <lineage>
        <taxon>Bacteria</taxon>
        <taxon>Pseudomonadati</taxon>
        <taxon>Pseudomonadota</taxon>
        <taxon>Gammaproteobacteria</taxon>
        <taxon>Alteromonadales</taxon>
        <taxon>Moritellaceae</taxon>
        <taxon>Moritella</taxon>
    </lineage>
</organism>
<accession>A0A1K9YN37</accession>
<evidence type="ECO:0000256" key="2">
    <source>
        <dbReference type="ARBA" id="ARBA00022840"/>
    </source>
</evidence>
<dbReference type="InterPro" id="IPR042099">
    <property type="entry name" value="ANL_N_sf"/>
</dbReference>
<dbReference type="GeneID" id="61294013"/>
<dbReference type="SUPFAM" id="SSF56801">
    <property type="entry name" value="Acetyl-CoA synthetase-like"/>
    <property type="match status" value="1"/>
</dbReference>
<reference evidence="5 7" key="1">
    <citation type="submission" date="2016-11" db="EMBL/GenBank/DDBJ databases">
        <authorList>
            <person name="Klemetsen T."/>
        </authorList>
    </citation>
    <scope>NUCLEOTIDE SEQUENCE [LARGE SCALE GENOMIC DNA]</scope>
    <source>
        <strain evidence="5">MT 2528</strain>
    </source>
</reference>
<dbReference type="EMBL" id="FPLD01000007">
    <property type="protein sequence ID" value="SGY83337.1"/>
    <property type="molecule type" value="Genomic_DNA"/>
</dbReference>
<dbReference type="Pfam" id="PF00501">
    <property type="entry name" value="AMP-binding"/>
    <property type="match status" value="1"/>
</dbReference>
<dbReference type="CDD" id="cd05907">
    <property type="entry name" value="VL_LC_FACS_like"/>
    <property type="match status" value="1"/>
</dbReference>
<dbReference type="RefSeq" id="WP_075470931.1">
    <property type="nucleotide sequence ID" value="NZ_CAWQZC010000098.1"/>
</dbReference>
<protein>
    <recommendedName>
        <fullName evidence="4">AMP-dependent synthetase/ligase domain-containing protein</fullName>
    </recommendedName>
</protein>
<proteinExistence type="predicted"/>
<gene>
    <name evidence="5" type="ORF">MT2528_0278</name>
    <name evidence="6" type="ORF">NVI5450_0262</name>
</gene>
<dbReference type="PANTHER" id="PTHR43272">
    <property type="entry name" value="LONG-CHAIN-FATTY-ACID--COA LIGASE"/>
    <property type="match status" value="1"/>
</dbReference>
<evidence type="ECO:0000313" key="7">
    <source>
        <dbReference type="Proteomes" id="UP000182660"/>
    </source>
</evidence>
<evidence type="ECO:0000259" key="4">
    <source>
        <dbReference type="Pfam" id="PF00501"/>
    </source>
</evidence>
<reference evidence="6 8" key="2">
    <citation type="submission" date="2016-11" db="EMBL/GenBank/DDBJ databases">
        <authorList>
            <person name="Jaros S."/>
            <person name="Januszkiewicz K."/>
            <person name="Wedrychowicz H."/>
        </authorList>
    </citation>
    <scope>NUCLEOTIDE SEQUENCE [LARGE SCALE GENOMIC DNA]</scope>
    <source>
        <strain evidence="6">NVI 5450</strain>
    </source>
</reference>
<evidence type="ECO:0000256" key="3">
    <source>
        <dbReference type="SAM" id="Coils"/>
    </source>
</evidence>
<sequence length="602" mass="67731">MSQHFVNQILARIEKYQDKTALKSKTKTGWDRISWKQMGERIEGLANNLLNRGLKVQDKVGIWSNNLPEWTIADLALQQCRAVSVPLYPSSTASQAEYIINDAKITCMFIGDKAELKLALPLLDKCESLRLLIVFSSTVTLPDDPRVVAYADMLVFTPGSSSSIALEHRIDNAKTDDLVTLIYTSGTTGEPKGVMLDYANIQAALAVNEPETRLEEHDISLAFLPLSHVFERIWTFNTLFWGAENTYLKDPARIQKGLTDTQPTVMCAVPRLYEKIHTTMMNKVENAPTARKKLFHWAVAIGKKRFEAQQAGTLVSPLLKLQHAIADKLVFTKLRAVFGGKVRFFPCSGAKLDDEVNLFFQAIGIHLKYGYGMTETVATVSCYSKDFKLGSIGSVLPGIEVKLGHENEILIKSPTVMRGYFNKPEETAKTFDGEWLKTGDAGAIDENGYLYITDRLKDLMKTECGKYIAPQLIEGTLGRDRFIEQVAVFADARKYASALIVPAQEAIEEHAKMLNLKYESYVELLKHTKIVELLDERVKEMQKELAKFEQVKKFKLMASPFTNEKGELTPTLKLKRKVIQERYSSLIESMYSTVKKGKNAKS</sequence>
<keyword evidence="1" id="KW-0547">Nucleotide-binding</keyword>
<feature type="coiled-coil region" evidence="3">
    <location>
        <begin position="524"/>
        <end position="551"/>
    </location>
</feature>
<dbReference type="PANTHER" id="PTHR43272:SF33">
    <property type="entry name" value="AMP-BINDING DOMAIN-CONTAINING PROTEIN-RELATED"/>
    <property type="match status" value="1"/>
</dbReference>
<dbReference type="GO" id="GO:0004467">
    <property type="term" value="F:long-chain fatty acid-CoA ligase activity"/>
    <property type="evidence" value="ECO:0007669"/>
    <property type="project" value="TreeGrafter"/>
</dbReference>
<dbReference type="Pfam" id="PF23562">
    <property type="entry name" value="AMP-binding_C_3"/>
    <property type="match status" value="1"/>
</dbReference>
<evidence type="ECO:0000313" key="5">
    <source>
        <dbReference type="EMBL" id="SGY82654.1"/>
    </source>
</evidence>
<name>A0A1K9YN37_9GAMM</name>
<dbReference type="Proteomes" id="UP000182660">
    <property type="component" value="Unassembled WGS sequence"/>
</dbReference>
<evidence type="ECO:0000256" key="1">
    <source>
        <dbReference type="ARBA" id="ARBA00022741"/>
    </source>
</evidence>
<keyword evidence="3" id="KW-0175">Coiled coil</keyword>
<dbReference type="OrthoDB" id="9803968at2"/>
<keyword evidence="7" id="KW-1185">Reference proteome</keyword>
<dbReference type="Proteomes" id="UP000183794">
    <property type="component" value="Unassembled WGS sequence"/>
</dbReference>
<evidence type="ECO:0000313" key="8">
    <source>
        <dbReference type="Proteomes" id="UP000183794"/>
    </source>
</evidence>
<dbReference type="Gene3D" id="3.40.50.12780">
    <property type="entry name" value="N-terminal domain of ligase-like"/>
    <property type="match status" value="1"/>
</dbReference>
<dbReference type="EMBL" id="FPLJ01000009">
    <property type="protein sequence ID" value="SGY82654.1"/>
    <property type="molecule type" value="Genomic_DNA"/>
</dbReference>
<dbReference type="GO" id="GO:0005524">
    <property type="term" value="F:ATP binding"/>
    <property type="evidence" value="ECO:0007669"/>
    <property type="project" value="UniProtKB-KW"/>
</dbReference>
<dbReference type="InterPro" id="IPR020845">
    <property type="entry name" value="AMP-binding_CS"/>
</dbReference>
<evidence type="ECO:0000313" key="6">
    <source>
        <dbReference type="EMBL" id="SGY83337.1"/>
    </source>
</evidence>
<dbReference type="GO" id="GO:0016020">
    <property type="term" value="C:membrane"/>
    <property type="evidence" value="ECO:0007669"/>
    <property type="project" value="TreeGrafter"/>
</dbReference>
<dbReference type="AlphaFoldDB" id="A0A1K9YN37"/>
<dbReference type="PROSITE" id="PS00455">
    <property type="entry name" value="AMP_BINDING"/>
    <property type="match status" value="1"/>
</dbReference>